<organism evidence="2 3">
    <name type="scientific">Colocasia esculenta</name>
    <name type="common">Wild taro</name>
    <name type="synonym">Arum esculentum</name>
    <dbReference type="NCBI Taxonomy" id="4460"/>
    <lineage>
        <taxon>Eukaryota</taxon>
        <taxon>Viridiplantae</taxon>
        <taxon>Streptophyta</taxon>
        <taxon>Embryophyta</taxon>
        <taxon>Tracheophyta</taxon>
        <taxon>Spermatophyta</taxon>
        <taxon>Magnoliopsida</taxon>
        <taxon>Liliopsida</taxon>
        <taxon>Araceae</taxon>
        <taxon>Aroideae</taxon>
        <taxon>Colocasieae</taxon>
        <taxon>Colocasia</taxon>
    </lineage>
</organism>
<dbReference type="AlphaFoldDB" id="A0A843TI98"/>
<evidence type="ECO:0000313" key="2">
    <source>
        <dbReference type="EMBL" id="MQL72162.1"/>
    </source>
</evidence>
<feature type="region of interest" description="Disordered" evidence="1">
    <location>
        <begin position="79"/>
        <end position="104"/>
    </location>
</feature>
<accession>A0A843TI98</accession>
<name>A0A843TI98_COLES</name>
<dbReference type="Proteomes" id="UP000652761">
    <property type="component" value="Unassembled WGS sequence"/>
</dbReference>
<sequence>MVERQLDISSVATRLRSSHVWFVRVRESRRLLVLHLVQSCIVAELCLHLQQCIIYFLYTSGLLVKMSMKLLLAQAFSSRSTATTASKHDLSNPRGRPMGDRGLI</sequence>
<dbReference type="EMBL" id="NMUH01000121">
    <property type="protein sequence ID" value="MQL72162.1"/>
    <property type="molecule type" value="Genomic_DNA"/>
</dbReference>
<comment type="caution">
    <text evidence="2">The sequence shown here is derived from an EMBL/GenBank/DDBJ whole genome shotgun (WGS) entry which is preliminary data.</text>
</comment>
<keyword evidence="3" id="KW-1185">Reference proteome</keyword>
<protein>
    <submittedName>
        <fullName evidence="2">Uncharacterized protein</fullName>
    </submittedName>
</protein>
<evidence type="ECO:0000313" key="3">
    <source>
        <dbReference type="Proteomes" id="UP000652761"/>
    </source>
</evidence>
<proteinExistence type="predicted"/>
<gene>
    <name evidence="2" type="ORF">Taro_004492</name>
</gene>
<feature type="compositionally biased region" description="Basic and acidic residues" evidence="1">
    <location>
        <begin position="86"/>
        <end position="104"/>
    </location>
</feature>
<evidence type="ECO:0000256" key="1">
    <source>
        <dbReference type="SAM" id="MobiDB-lite"/>
    </source>
</evidence>
<reference evidence="2" key="1">
    <citation type="submission" date="2017-07" db="EMBL/GenBank/DDBJ databases">
        <title>Taro Niue Genome Assembly and Annotation.</title>
        <authorList>
            <person name="Atibalentja N."/>
            <person name="Keating K."/>
            <person name="Fields C.J."/>
        </authorList>
    </citation>
    <scope>NUCLEOTIDE SEQUENCE</scope>
    <source>
        <strain evidence="2">Niue_2</strain>
        <tissue evidence="2">Leaf</tissue>
    </source>
</reference>